<dbReference type="InterPro" id="IPR001509">
    <property type="entry name" value="Epimerase_deHydtase"/>
</dbReference>
<dbReference type="InterPro" id="IPR051783">
    <property type="entry name" value="NAD(P)-dependent_oxidoreduct"/>
</dbReference>
<dbReference type="RefSeq" id="WP_064922977.1">
    <property type="nucleotide sequence ID" value="NZ_LZJK01000126.1"/>
</dbReference>
<dbReference type="GO" id="GO:0005737">
    <property type="term" value="C:cytoplasm"/>
    <property type="evidence" value="ECO:0007669"/>
    <property type="project" value="TreeGrafter"/>
</dbReference>
<sequence length="330" mass="35940">MRAFVTGGTGFVGSNLVAALLDRGIEVRVLRRATSPMAALEGLDFQTCIGDVLDGVDALTEAMTDCDWVFHTAAVSDYWRYRTQTRLYRTNVDGTRDMAEAARRAGVKRFVYTSSIAALGVPRRGQELVETDEFNIRPRRFPYGHSKHLAEAVLREAVAAGLPAVIVNPSVVIGPRDVNRIASAMIVEAQRGRLRVAAPGGTNFVSVDDVVAGHIAAAERGRIGERYILGGENLLFREAFAIANEVIGRRGPSIVLPRWTIPVAAAGISVARAVVGPRLPIGAHQMRLSKAEIYCDATKSRTELGVPFTPFRTALRSGYQWYRDNGYLDG</sequence>
<organism evidence="2 3">
    <name type="scientific">Mycolicibacter sinensis (strain JDM601)</name>
    <name type="common">Mycobacterium sinense</name>
    <dbReference type="NCBI Taxonomy" id="875328"/>
    <lineage>
        <taxon>Bacteria</taxon>
        <taxon>Bacillati</taxon>
        <taxon>Actinomycetota</taxon>
        <taxon>Actinomycetes</taxon>
        <taxon>Mycobacteriales</taxon>
        <taxon>Mycobacteriaceae</taxon>
        <taxon>Mycolicibacter</taxon>
    </lineage>
</organism>
<dbReference type="InterPro" id="IPR036291">
    <property type="entry name" value="NAD(P)-bd_dom_sf"/>
</dbReference>
<dbReference type="AlphaFoldDB" id="A0A1A2NMW9"/>
<reference evidence="3" key="1">
    <citation type="submission" date="2016-06" db="EMBL/GenBank/DDBJ databases">
        <authorList>
            <person name="Sutton G."/>
            <person name="Brinkac L."/>
            <person name="Sanka R."/>
            <person name="Adams M."/>
            <person name="Lau E."/>
            <person name="Sam S."/>
            <person name="Sreng N."/>
            <person name="Him V."/>
            <person name="Kerleguer A."/>
            <person name="Cheng S."/>
        </authorList>
    </citation>
    <scope>NUCLEOTIDE SEQUENCE [LARGE SCALE GENOMIC DNA]</scope>
    <source>
        <strain evidence="3">E1876</strain>
    </source>
</reference>
<dbReference type="Pfam" id="PF01370">
    <property type="entry name" value="Epimerase"/>
    <property type="match status" value="1"/>
</dbReference>
<protein>
    <submittedName>
        <fullName evidence="2">Nucleoside-diphosphate sugar epimerase</fullName>
    </submittedName>
</protein>
<proteinExistence type="predicted"/>
<gene>
    <name evidence="2" type="ORF">A5710_11180</name>
</gene>
<evidence type="ECO:0000313" key="2">
    <source>
        <dbReference type="EMBL" id="OBI24251.1"/>
    </source>
</evidence>
<comment type="caution">
    <text evidence="2">The sequence shown here is derived from an EMBL/GenBank/DDBJ whole genome shotgun (WGS) entry which is preliminary data.</text>
</comment>
<dbReference type="Gene3D" id="3.40.50.720">
    <property type="entry name" value="NAD(P)-binding Rossmann-like Domain"/>
    <property type="match status" value="1"/>
</dbReference>
<feature type="domain" description="NAD-dependent epimerase/dehydratase" evidence="1">
    <location>
        <begin position="4"/>
        <end position="230"/>
    </location>
</feature>
<dbReference type="GO" id="GO:0004029">
    <property type="term" value="F:aldehyde dehydrogenase (NAD+) activity"/>
    <property type="evidence" value="ECO:0007669"/>
    <property type="project" value="TreeGrafter"/>
</dbReference>
<dbReference type="OrthoDB" id="9801785at2"/>
<accession>A0A1A2NMW9</accession>
<dbReference type="PANTHER" id="PTHR48079">
    <property type="entry name" value="PROTEIN YEEZ"/>
    <property type="match status" value="1"/>
</dbReference>
<dbReference type="EMBL" id="LZKG01000174">
    <property type="protein sequence ID" value="OBI24251.1"/>
    <property type="molecule type" value="Genomic_DNA"/>
</dbReference>
<name>A0A1A2NMW9_MYCSD</name>
<dbReference type="PANTHER" id="PTHR48079:SF6">
    <property type="entry name" value="NAD(P)-BINDING DOMAIN-CONTAINING PROTEIN-RELATED"/>
    <property type="match status" value="1"/>
</dbReference>
<evidence type="ECO:0000313" key="3">
    <source>
        <dbReference type="Proteomes" id="UP000093943"/>
    </source>
</evidence>
<dbReference type="Proteomes" id="UP000093943">
    <property type="component" value="Unassembled WGS sequence"/>
</dbReference>
<evidence type="ECO:0000259" key="1">
    <source>
        <dbReference type="Pfam" id="PF01370"/>
    </source>
</evidence>
<dbReference type="SUPFAM" id="SSF51735">
    <property type="entry name" value="NAD(P)-binding Rossmann-fold domains"/>
    <property type="match status" value="1"/>
</dbReference>